<gene>
    <name evidence="9" type="ordered locus">Spirs_0309</name>
</gene>
<sequence>MTFKNRKRLNRFIVLMIVLVGMVICLFPIYEMVSTSLKYEVDAFSLPPKWIFRPTFENYRNVLLSNGFGRYFFNSVIVALSTTFFSVCTGALAGYSFSRFKYKGKKLLIVFTLLLRMIPPVILVIPVFVIWNSLGLANTRIGLVLVYIGLNLPFNIWVLKTFISEIPRSLDESATIDGCSDWMVFSRIILPLIAPGLSVAGIFTFRIAWNEYILSLVLTNRFTRTLPVAVSLFLTDAGTEWGKITAIATITAIPAFIFTFTAAKKLIMGMTAGAVKG</sequence>
<dbReference type="Proteomes" id="UP000002318">
    <property type="component" value="Chromosome"/>
</dbReference>
<evidence type="ECO:0000256" key="5">
    <source>
        <dbReference type="ARBA" id="ARBA00022989"/>
    </source>
</evidence>
<accession>E1RAH4</accession>
<keyword evidence="4 7" id="KW-0812">Transmembrane</keyword>
<evidence type="ECO:0000256" key="1">
    <source>
        <dbReference type="ARBA" id="ARBA00004651"/>
    </source>
</evidence>
<evidence type="ECO:0000313" key="9">
    <source>
        <dbReference type="EMBL" id="ADK79465.1"/>
    </source>
</evidence>
<evidence type="ECO:0000256" key="7">
    <source>
        <dbReference type="RuleBase" id="RU363032"/>
    </source>
</evidence>
<evidence type="ECO:0000256" key="6">
    <source>
        <dbReference type="ARBA" id="ARBA00023136"/>
    </source>
</evidence>
<dbReference type="STRING" id="573413.Spirs_0309"/>
<keyword evidence="10" id="KW-1185">Reference proteome</keyword>
<dbReference type="CDD" id="cd06261">
    <property type="entry name" value="TM_PBP2"/>
    <property type="match status" value="1"/>
</dbReference>
<proteinExistence type="inferred from homology"/>
<dbReference type="GO" id="GO:0055085">
    <property type="term" value="P:transmembrane transport"/>
    <property type="evidence" value="ECO:0007669"/>
    <property type="project" value="InterPro"/>
</dbReference>
<feature type="transmembrane region" description="Helical" evidence="7">
    <location>
        <begin position="143"/>
        <end position="163"/>
    </location>
</feature>
<evidence type="ECO:0000256" key="4">
    <source>
        <dbReference type="ARBA" id="ARBA00022692"/>
    </source>
</evidence>
<dbReference type="PROSITE" id="PS50928">
    <property type="entry name" value="ABC_TM1"/>
    <property type="match status" value="1"/>
</dbReference>
<evidence type="ECO:0000256" key="2">
    <source>
        <dbReference type="ARBA" id="ARBA00022448"/>
    </source>
</evidence>
<dbReference type="GO" id="GO:0005886">
    <property type="term" value="C:plasma membrane"/>
    <property type="evidence" value="ECO:0007669"/>
    <property type="project" value="UniProtKB-SubCell"/>
</dbReference>
<dbReference type="eggNOG" id="COG0395">
    <property type="taxonomic scope" value="Bacteria"/>
</dbReference>
<feature type="domain" description="ABC transmembrane type-1" evidence="8">
    <location>
        <begin position="72"/>
        <end position="262"/>
    </location>
</feature>
<dbReference type="AlphaFoldDB" id="E1RAH4"/>
<feature type="transmembrane region" description="Helical" evidence="7">
    <location>
        <begin position="244"/>
        <end position="263"/>
    </location>
</feature>
<keyword evidence="2 7" id="KW-0813">Transport</keyword>
<dbReference type="Pfam" id="PF00528">
    <property type="entry name" value="BPD_transp_1"/>
    <property type="match status" value="1"/>
</dbReference>
<evidence type="ECO:0000313" key="10">
    <source>
        <dbReference type="Proteomes" id="UP000002318"/>
    </source>
</evidence>
<comment type="subcellular location">
    <subcellularLocation>
        <location evidence="1 7">Cell membrane</location>
        <topology evidence="1 7">Multi-pass membrane protein</topology>
    </subcellularLocation>
</comment>
<dbReference type="InterPro" id="IPR035906">
    <property type="entry name" value="MetI-like_sf"/>
</dbReference>
<dbReference type="PANTHER" id="PTHR32243">
    <property type="entry name" value="MALTOSE TRANSPORT SYSTEM PERMEASE-RELATED"/>
    <property type="match status" value="1"/>
</dbReference>
<reference evidence="9 10" key="1">
    <citation type="journal article" date="2010" name="Stand. Genomic Sci.">
        <title>Complete genome sequence of Spirochaeta smaragdinae type strain (SEBR 4228).</title>
        <authorList>
            <person name="Mavromatis K."/>
            <person name="Yasawong M."/>
            <person name="Chertkov O."/>
            <person name="Lapidus A."/>
            <person name="Lucas S."/>
            <person name="Nolan M."/>
            <person name="Del Rio T.G."/>
            <person name="Tice H."/>
            <person name="Cheng J.F."/>
            <person name="Pitluck S."/>
            <person name="Liolios K."/>
            <person name="Ivanova N."/>
            <person name="Tapia R."/>
            <person name="Han C."/>
            <person name="Bruce D."/>
            <person name="Goodwin L."/>
            <person name="Pati A."/>
            <person name="Chen A."/>
            <person name="Palaniappan K."/>
            <person name="Land M."/>
            <person name="Hauser L."/>
            <person name="Chang Y.J."/>
            <person name="Jeffries C.D."/>
            <person name="Detter J.C."/>
            <person name="Rohde M."/>
            <person name="Brambilla E."/>
            <person name="Spring S."/>
            <person name="Goker M."/>
            <person name="Sikorski J."/>
            <person name="Woyke T."/>
            <person name="Bristow J."/>
            <person name="Eisen J.A."/>
            <person name="Markowitz V."/>
            <person name="Hugenholtz P."/>
            <person name="Klenk H.P."/>
            <person name="Kyrpides N.C."/>
        </authorList>
    </citation>
    <scope>NUCLEOTIDE SEQUENCE [LARGE SCALE GENOMIC DNA]</scope>
    <source>
        <strain evidence="10">DSM 11293 / JCM 15392 / SEBR 4228</strain>
    </source>
</reference>
<dbReference type="SUPFAM" id="SSF161098">
    <property type="entry name" value="MetI-like"/>
    <property type="match status" value="1"/>
</dbReference>
<organism evidence="9 10">
    <name type="scientific">Sediminispirochaeta smaragdinae (strain DSM 11293 / JCM 15392 / SEBR 4228)</name>
    <name type="common">Spirochaeta smaragdinae</name>
    <dbReference type="NCBI Taxonomy" id="573413"/>
    <lineage>
        <taxon>Bacteria</taxon>
        <taxon>Pseudomonadati</taxon>
        <taxon>Spirochaetota</taxon>
        <taxon>Spirochaetia</taxon>
        <taxon>Spirochaetales</taxon>
        <taxon>Spirochaetaceae</taxon>
        <taxon>Sediminispirochaeta</taxon>
    </lineage>
</organism>
<dbReference type="InterPro" id="IPR000515">
    <property type="entry name" value="MetI-like"/>
</dbReference>
<keyword evidence="3" id="KW-1003">Cell membrane</keyword>
<name>E1RAH4_SEDSS</name>
<feature type="transmembrane region" description="Helical" evidence="7">
    <location>
        <begin position="12"/>
        <end position="30"/>
    </location>
</feature>
<keyword evidence="5 7" id="KW-1133">Transmembrane helix</keyword>
<feature type="transmembrane region" description="Helical" evidence="7">
    <location>
        <begin position="107"/>
        <end position="131"/>
    </location>
</feature>
<dbReference type="KEGG" id="ssm:Spirs_0309"/>
<dbReference type="EMBL" id="CP002116">
    <property type="protein sequence ID" value="ADK79465.1"/>
    <property type="molecule type" value="Genomic_DNA"/>
</dbReference>
<evidence type="ECO:0000259" key="8">
    <source>
        <dbReference type="PROSITE" id="PS50928"/>
    </source>
</evidence>
<evidence type="ECO:0000256" key="3">
    <source>
        <dbReference type="ARBA" id="ARBA00022475"/>
    </source>
</evidence>
<feature type="transmembrane region" description="Helical" evidence="7">
    <location>
        <begin position="184"/>
        <end position="209"/>
    </location>
</feature>
<dbReference type="Gene3D" id="1.10.3720.10">
    <property type="entry name" value="MetI-like"/>
    <property type="match status" value="1"/>
</dbReference>
<comment type="similarity">
    <text evidence="7">Belongs to the binding-protein-dependent transport system permease family.</text>
</comment>
<dbReference type="RefSeq" id="WP_013252929.1">
    <property type="nucleotide sequence ID" value="NC_014364.1"/>
</dbReference>
<dbReference type="InterPro" id="IPR050901">
    <property type="entry name" value="BP-dep_ABC_trans_perm"/>
</dbReference>
<protein>
    <submittedName>
        <fullName evidence="9">Binding-protein-dependent transport systems inner membrane component</fullName>
    </submittedName>
</protein>
<dbReference type="HOGENOM" id="CLU_016047_1_2_12"/>
<keyword evidence="6 7" id="KW-0472">Membrane</keyword>
<feature type="transmembrane region" description="Helical" evidence="7">
    <location>
        <begin position="71"/>
        <end position="95"/>
    </location>
</feature>
<dbReference type="PANTHER" id="PTHR32243:SF18">
    <property type="entry name" value="INNER MEMBRANE ABC TRANSPORTER PERMEASE PROTEIN YCJP"/>
    <property type="match status" value="1"/>
</dbReference>